<feature type="chain" id="PRO_5040752465" evidence="2">
    <location>
        <begin position="21"/>
        <end position="272"/>
    </location>
</feature>
<keyword evidence="1" id="KW-1133">Transmembrane helix</keyword>
<reference evidence="3" key="1">
    <citation type="submission" date="2022-07" db="EMBL/GenBank/DDBJ databases">
        <title>Genome analysis of Parmales, a sister group of diatoms, reveals the evolutionary specialization of diatoms from phago-mixotrophs to photoautotrophs.</title>
        <authorList>
            <person name="Ban H."/>
            <person name="Sato S."/>
            <person name="Yoshikawa S."/>
            <person name="Kazumasa Y."/>
            <person name="Nakamura Y."/>
            <person name="Ichinomiya M."/>
            <person name="Saitoh K."/>
            <person name="Sato N."/>
            <person name="Blanc-Mathieu R."/>
            <person name="Endo H."/>
            <person name="Kuwata A."/>
            <person name="Ogata H."/>
        </authorList>
    </citation>
    <scope>NUCLEOTIDE SEQUENCE</scope>
</reference>
<feature type="transmembrane region" description="Helical" evidence="1">
    <location>
        <begin position="86"/>
        <end position="106"/>
    </location>
</feature>
<keyword evidence="1" id="KW-0472">Membrane</keyword>
<keyword evidence="4" id="KW-1185">Reference proteome</keyword>
<feature type="transmembrane region" description="Helical" evidence="1">
    <location>
        <begin position="127"/>
        <end position="145"/>
    </location>
</feature>
<evidence type="ECO:0000313" key="3">
    <source>
        <dbReference type="EMBL" id="GMI20390.1"/>
    </source>
</evidence>
<gene>
    <name evidence="3" type="ORF">TrRE_jg6718</name>
</gene>
<organism evidence="3 4">
    <name type="scientific">Triparma retinervis</name>
    <dbReference type="NCBI Taxonomy" id="2557542"/>
    <lineage>
        <taxon>Eukaryota</taxon>
        <taxon>Sar</taxon>
        <taxon>Stramenopiles</taxon>
        <taxon>Ochrophyta</taxon>
        <taxon>Bolidophyceae</taxon>
        <taxon>Parmales</taxon>
        <taxon>Triparmaceae</taxon>
        <taxon>Triparma</taxon>
    </lineage>
</organism>
<dbReference type="AlphaFoldDB" id="A0A9W7FW43"/>
<feature type="signal peptide" evidence="2">
    <location>
        <begin position="1"/>
        <end position="20"/>
    </location>
</feature>
<feature type="transmembrane region" description="Helical" evidence="1">
    <location>
        <begin position="46"/>
        <end position="66"/>
    </location>
</feature>
<dbReference type="Proteomes" id="UP001165082">
    <property type="component" value="Unassembled WGS sequence"/>
</dbReference>
<proteinExistence type="predicted"/>
<accession>A0A9W7FW43</accession>
<keyword evidence="1" id="KW-0812">Transmembrane</keyword>
<keyword evidence="2" id="KW-0732">Signal</keyword>
<evidence type="ECO:0000313" key="4">
    <source>
        <dbReference type="Proteomes" id="UP001165082"/>
    </source>
</evidence>
<sequence>MVCFLFLNYLCISIVQEIDAKRKSKKQKALFVDLLTGGKISSMDKIIVLTFTGCFLRLVWYILIIPGRNSSVVWGGNVLEGILLKIPQILWMGAFFFMASTWMMLAEQASTMKKSNPKAQAALDFKVNMINVFLVFVVVPVYLVGSAGGVTFLNVLVNLVQMLIIIFLISSAPIFGFRLANELGADNALGALIKQCCVRSMACAFLMILGLVLNLFGFTQGSAFMTFVFWMLVHGPEILITHTLLLTKLKQRAKVIKQAQGSGATTTVAPDG</sequence>
<evidence type="ECO:0000256" key="2">
    <source>
        <dbReference type="SAM" id="SignalP"/>
    </source>
</evidence>
<feature type="transmembrane region" description="Helical" evidence="1">
    <location>
        <begin position="224"/>
        <end position="247"/>
    </location>
</feature>
<evidence type="ECO:0000256" key="1">
    <source>
        <dbReference type="SAM" id="Phobius"/>
    </source>
</evidence>
<feature type="transmembrane region" description="Helical" evidence="1">
    <location>
        <begin position="196"/>
        <end position="218"/>
    </location>
</feature>
<comment type="caution">
    <text evidence="3">The sequence shown here is derived from an EMBL/GenBank/DDBJ whole genome shotgun (WGS) entry which is preliminary data.</text>
</comment>
<dbReference type="OrthoDB" id="203556at2759"/>
<protein>
    <submittedName>
        <fullName evidence="3">Uncharacterized protein</fullName>
    </submittedName>
</protein>
<dbReference type="EMBL" id="BRXZ01008043">
    <property type="protein sequence ID" value="GMI20390.1"/>
    <property type="molecule type" value="Genomic_DNA"/>
</dbReference>
<name>A0A9W7FW43_9STRA</name>
<feature type="transmembrane region" description="Helical" evidence="1">
    <location>
        <begin position="151"/>
        <end position="175"/>
    </location>
</feature>